<evidence type="ECO:0000256" key="7">
    <source>
        <dbReference type="RuleBase" id="RU004447"/>
    </source>
</evidence>
<keyword evidence="13" id="KW-1185">Reference proteome</keyword>
<sequence>MTFIHSEEWISASNGTFNEFKIPIEKPENDKRLYRVIELLNGLQVTIISDPETDRSSAALSVQVGSMNSPFNLQGLAHFCEHLLFMGTKKYPKENEYSSYISDYSVGDKGLKGALDRFSRFFVDPLFTESCTERELKAVDSEHKKNLQSDCWRICQVERSLCSPEHPWNTFSIGNLETLKESPERLGLNVREELLKFHNKFYSANIMKLCVIGKESLDDLTKWVVEMFSIIPNKKIDLPTFGDNPLTSKELTTQVYIKSIRNDHYIILKFPFPDQSQYYDSRPSEYIISLLNHEGSGSCIFYLKKKGWVNSLDYHEEVVLTLFQYIEMIKSAGVQKWIFEEAQKMGSIGFRFSKKLWPSDDTKKIVETMEDNIPPQLYISSSATLIRYDPELIKKHLYFLAPDNFRYIIVSQVFPADIKCSQTERWYKTPYDVQNFSPEFKEKLKNPGTNAAFKLPTKNDLIPTKFETGSISKERQKQPLLIKEEPGLRLWYKRDDTFSIPKTYLWANLKNPLGYCTPRHTVLLMIYTSMINKAMTEYTYNAELAGLTYQLYCSFDTGYSDKLPLLFDKLLYTMTHLVIDNDQFEIRKDELKRSYENIFVGSPFNYIDIYVSVLIRDFIWEYKELWPELTELKPDDVLNFYPTFLKTLNVEGLVHGAMGQSDAVSLFDAIKTTINSKPLVPSQLINSRSIYLPEGQHFVHQIPASDPEDVNSAILYYIQVCKPTNIRLYILLILVQHIAQEPIFDHLRTKEQLGYAVYSEVYIEYGITGLTITVQSERDPIYLENRVEVFLDKLREIIVDMTYEEYKTQVDSIVNAKKQKFRSIYQEASEYWSHIDSGSHEFDRNLKEITEIEKIEKADLLDFFDVYINPNSPRYSKLSIHIQAQKKFAREVCHARALYDLLVAHGIGVPSDLKAIEDTIDSRGVKALSKEEMNQLLIYTLGKGQHDAESVLEIWLSENPATCISDKISTKKTEETIDISSRDHTKLASGTTFITDITRFKSEMSLSPARLSSYKFNYP</sequence>
<organism evidence="12 13">
    <name type="scientific">Phycomyces blakesleeanus</name>
    <dbReference type="NCBI Taxonomy" id="4837"/>
    <lineage>
        <taxon>Eukaryota</taxon>
        <taxon>Fungi</taxon>
        <taxon>Fungi incertae sedis</taxon>
        <taxon>Mucoromycota</taxon>
        <taxon>Mucoromycotina</taxon>
        <taxon>Mucoromycetes</taxon>
        <taxon>Mucorales</taxon>
        <taxon>Phycomycetaceae</taxon>
        <taxon>Phycomyces</taxon>
    </lineage>
</organism>
<dbReference type="Pfam" id="PF22456">
    <property type="entry name" value="PqqF-like_C_4"/>
    <property type="match status" value="1"/>
</dbReference>
<dbReference type="PANTHER" id="PTHR43690">
    <property type="entry name" value="NARDILYSIN"/>
    <property type="match status" value="1"/>
</dbReference>
<dbReference type="Pfam" id="PF05193">
    <property type="entry name" value="Peptidase_M16_C"/>
    <property type="match status" value="1"/>
</dbReference>
<comment type="caution">
    <text evidence="12">The sequence shown here is derived from an EMBL/GenBank/DDBJ whole genome shotgun (WGS) entry which is preliminary data.</text>
</comment>
<evidence type="ECO:0000259" key="8">
    <source>
        <dbReference type="Pfam" id="PF00675"/>
    </source>
</evidence>
<evidence type="ECO:0000256" key="2">
    <source>
        <dbReference type="ARBA" id="ARBA00022670"/>
    </source>
</evidence>
<evidence type="ECO:0000256" key="3">
    <source>
        <dbReference type="ARBA" id="ARBA00022723"/>
    </source>
</evidence>
<accession>A0ABR3ATK9</accession>
<dbReference type="PROSITE" id="PS00143">
    <property type="entry name" value="INSULINASE"/>
    <property type="match status" value="1"/>
</dbReference>
<dbReference type="InterPro" id="IPR032632">
    <property type="entry name" value="Peptidase_M16_M"/>
</dbReference>
<evidence type="ECO:0000313" key="13">
    <source>
        <dbReference type="Proteomes" id="UP001448207"/>
    </source>
</evidence>
<feature type="domain" description="Coenzyme PQQ synthesis protein F-like C-terminal lobe" evidence="11">
    <location>
        <begin position="734"/>
        <end position="832"/>
    </location>
</feature>
<keyword evidence="4" id="KW-0378">Hydrolase</keyword>
<evidence type="ECO:0000313" key="12">
    <source>
        <dbReference type="EMBL" id="KAL0082481.1"/>
    </source>
</evidence>
<proteinExistence type="inferred from homology"/>
<dbReference type="Pfam" id="PF00675">
    <property type="entry name" value="Peptidase_M16"/>
    <property type="match status" value="1"/>
</dbReference>
<evidence type="ECO:0000256" key="4">
    <source>
        <dbReference type="ARBA" id="ARBA00022801"/>
    </source>
</evidence>
<keyword evidence="6" id="KW-0482">Metalloprotease</keyword>
<dbReference type="InterPro" id="IPR011249">
    <property type="entry name" value="Metalloenz_LuxS/M16"/>
</dbReference>
<dbReference type="InterPro" id="IPR007863">
    <property type="entry name" value="Peptidase_M16_C"/>
</dbReference>
<name>A0ABR3ATK9_PHYBL</name>
<evidence type="ECO:0000259" key="10">
    <source>
        <dbReference type="Pfam" id="PF16187"/>
    </source>
</evidence>
<dbReference type="Gene3D" id="3.30.830.10">
    <property type="entry name" value="Metalloenzyme, LuxS/M16 peptidase-like"/>
    <property type="match status" value="5"/>
</dbReference>
<dbReference type="InterPro" id="IPR054734">
    <property type="entry name" value="PqqF-like_C_4"/>
</dbReference>
<feature type="domain" description="Peptidase M16 C-terminal" evidence="9">
    <location>
        <begin position="191"/>
        <end position="312"/>
    </location>
</feature>
<protein>
    <submittedName>
        <fullName evidence="12">Ubiquinol-cytochrome c reductase core subunit 1</fullName>
    </submittedName>
</protein>
<keyword evidence="3" id="KW-0479">Metal-binding</keyword>
<comment type="similarity">
    <text evidence="1 7">Belongs to the peptidase M16 family.</text>
</comment>
<dbReference type="SUPFAM" id="SSF63411">
    <property type="entry name" value="LuxS/MPP-like metallohydrolase"/>
    <property type="match status" value="4"/>
</dbReference>
<dbReference type="InterPro" id="IPR011765">
    <property type="entry name" value="Pept_M16_N"/>
</dbReference>
<dbReference type="Pfam" id="PF16187">
    <property type="entry name" value="Peptidase_M16_M"/>
    <property type="match status" value="1"/>
</dbReference>
<dbReference type="InterPro" id="IPR001431">
    <property type="entry name" value="Pept_M16_Zn_BS"/>
</dbReference>
<evidence type="ECO:0000256" key="5">
    <source>
        <dbReference type="ARBA" id="ARBA00022833"/>
    </source>
</evidence>
<keyword evidence="2" id="KW-0645">Protease</keyword>
<gene>
    <name evidence="12" type="primary">QCR1</name>
    <name evidence="12" type="ORF">J3Q64DRAFT_1642811</name>
</gene>
<evidence type="ECO:0000256" key="6">
    <source>
        <dbReference type="ARBA" id="ARBA00023049"/>
    </source>
</evidence>
<keyword evidence="5" id="KW-0862">Zinc</keyword>
<evidence type="ECO:0000259" key="11">
    <source>
        <dbReference type="Pfam" id="PF22456"/>
    </source>
</evidence>
<evidence type="ECO:0000259" key="9">
    <source>
        <dbReference type="Pfam" id="PF05193"/>
    </source>
</evidence>
<reference evidence="12 13" key="1">
    <citation type="submission" date="2024-04" db="EMBL/GenBank/DDBJ databases">
        <title>Symmetric and asymmetric DNA N6-adenine methylation regulates different biological responses in Mucorales.</title>
        <authorList>
            <consortium name="Lawrence Berkeley National Laboratory"/>
            <person name="Lax C."/>
            <person name="Mondo S.J."/>
            <person name="Osorio-Concepcion M."/>
            <person name="Muszewska A."/>
            <person name="Corrochano-Luque M."/>
            <person name="Gutierrez G."/>
            <person name="Riley R."/>
            <person name="Lipzen A."/>
            <person name="Guo J."/>
            <person name="Hundley H."/>
            <person name="Amirebrahimi M."/>
            <person name="Ng V."/>
            <person name="Lorenzo-Gutierrez D."/>
            <person name="Binder U."/>
            <person name="Yang J."/>
            <person name="Song Y."/>
            <person name="Canovas D."/>
            <person name="Navarro E."/>
            <person name="Freitag M."/>
            <person name="Gabaldon T."/>
            <person name="Grigoriev I.V."/>
            <person name="Corrochano L.M."/>
            <person name="Nicolas F.E."/>
            <person name="Garre V."/>
        </authorList>
    </citation>
    <scope>NUCLEOTIDE SEQUENCE [LARGE SCALE GENOMIC DNA]</scope>
    <source>
        <strain evidence="12 13">L51</strain>
    </source>
</reference>
<dbReference type="InterPro" id="IPR050626">
    <property type="entry name" value="Peptidase_M16"/>
</dbReference>
<dbReference type="PANTHER" id="PTHR43690:SF18">
    <property type="entry name" value="INSULIN-DEGRADING ENZYME-RELATED"/>
    <property type="match status" value="1"/>
</dbReference>
<feature type="domain" description="Peptidase M16 N-terminal" evidence="8">
    <location>
        <begin position="45"/>
        <end position="164"/>
    </location>
</feature>
<feature type="domain" description="Peptidase M16 middle/third" evidence="10">
    <location>
        <begin position="350"/>
        <end position="625"/>
    </location>
</feature>
<dbReference type="EMBL" id="JBCLYO010000015">
    <property type="protein sequence ID" value="KAL0082481.1"/>
    <property type="molecule type" value="Genomic_DNA"/>
</dbReference>
<evidence type="ECO:0000256" key="1">
    <source>
        <dbReference type="ARBA" id="ARBA00007261"/>
    </source>
</evidence>
<dbReference type="Proteomes" id="UP001448207">
    <property type="component" value="Unassembled WGS sequence"/>
</dbReference>